<gene>
    <name evidence="6" type="ORF">SOIL9_06580</name>
</gene>
<dbReference type="EMBL" id="LR593886">
    <property type="protein sequence ID" value="VTR97556.1"/>
    <property type="molecule type" value="Genomic_DNA"/>
</dbReference>
<dbReference type="PROSITE" id="PS50937">
    <property type="entry name" value="HTH_MERR_2"/>
    <property type="match status" value="1"/>
</dbReference>
<dbReference type="Proteomes" id="UP000464178">
    <property type="component" value="Chromosome"/>
</dbReference>
<evidence type="ECO:0000256" key="4">
    <source>
        <dbReference type="SAM" id="Coils"/>
    </source>
</evidence>
<dbReference type="InterPro" id="IPR009061">
    <property type="entry name" value="DNA-bd_dom_put_sf"/>
</dbReference>
<feature type="coiled-coil region" evidence="4">
    <location>
        <begin position="83"/>
        <end position="110"/>
    </location>
</feature>
<keyword evidence="2" id="KW-0238">DNA-binding</keyword>
<evidence type="ECO:0000256" key="2">
    <source>
        <dbReference type="ARBA" id="ARBA00023125"/>
    </source>
</evidence>
<evidence type="ECO:0000256" key="1">
    <source>
        <dbReference type="ARBA" id="ARBA00023015"/>
    </source>
</evidence>
<dbReference type="GO" id="GO:0003700">
    <property type="term" value="F:DNA-binding transcription factor activity"/>
    <property type="evidence" value="ECO:0007669"/>
    <property type="project" value="InterPro"/>
</dbReference>
<keyword evidence="4" id="KW-0175">Coiled coil</keyword>
<dbReference type="InterPro" id="IPR047057">
    <property type="entry name" value="MerR_fam"/>
</dbReference>
<keyword evidence="7" id="KW-1185">Reference proteome</keyword>
<evidence type="ECO:0000259" key="5">
    <source>
        <dbReference type="PROSITE" id="PS50937"/>
    </source>
</evidence>
<dbReference type="Pfam" id="PF00376">
    <property type="entry name" value="MerR"/>
    <property type="match status" value="1"/>
</dbReference>
<evidence type="ECO:0000256" key="3">
    <source>
        <dbReference type="ARBA" id="ARBA00023163"/>
    </source>
</evidence>
<name>A0A6P2DAG7_9BACT</name>
<organism evidence="6 7">
    <name type="scientific">Gemmata massiliana</name>
    <dbReference type="NCBI Taxonomy" id="1210884"/>
    <lineage>
        <taxon>Bacteria</taxon>
        <taxon>Pseudomonadati</taxon>
        <taxon>Planctomycetota</taxon>
        <taxon>Planctomycetia</taxon>
        <taxon>Gemmatales</taxon>
        <taxon>Gemmataceae</taxon>
        <taxon>Gemmata</taxon>
    </lineage>
</organism>
<dbReference type="SUPFAM" id="SSF46955">
    <property type="entry name" value="Putative DNA-binding domain"/>
    <property type="match status" value="1"/>
</dbReference>
<keyword evidence="3" id="KW-0804">Transcription</keyword>
<dbReference type="InterPro" id="IPR000551">
    <property type="entry name" value="MerR-type_HTH_dom"/>
</dbReference>
<evidence type="ECO:0000313" key="6">
    <source>
        <dbReference type="EMBL" id="VTR97556.1"/>
    </source>
</evidence>
<dbReference type="CDD" id="cd04770">
    <property type="entry name" value="HTH_HMRTR"/>
    <property type="match status" value="1"/>
</dbReference>
<dbReference type="Pfam" id="PF09278">
    <property type="entry name" value="MerR-DNA-bind"/>
    <property type="match status" value="1"/>
</dbReference>
<dbReference type="SMART" id="SM00422">
    <property type="entry name" value="HTH_MERR"/>
    <property type="match status" value="1"/>
</dbReference>
<dbReference type="KEGG" id="gms:SOIL9_06580"/>
<dbReference type="PRINTS" id="PR00040">
    <property type="entry name" value="HTHMERR"/>
</dbReference>
<dbReference type="Gene3D" id="1.10.1660.10">
    <property type="match status" value="1"/>
</dbReference>
<reference evidence="6 7" key="1">
    <citation type="submission" date="2019-05" db="EMBL/GenBank/DDBJ databases">
        <authorList>
            <consortium name="Science for Life Laboratories"/>
        </authorList>
    </citation>
    <scope>NUCLEOTIDE SEQUENCE [LARGE SCALE GENOMIC DNA]</scope>
    <source>
        <strain evidence="6">Soil9</strain>
    </source>
</reference>
<evidence type="ECO:0000313" key="7">
    <source>
        <dbReference type="Proteomes" id="UP000464178"/>
    </source>
</evidence>
<sequence>MTLTSGQVAKRAGVGVETLRFYEREGLLPEPTRRASGYRQYPEGTVERVEFIRRAQLLGFQLKDIKELLALRDDPGADRQDVRAKAVAKLADIDQRIRDLEAMREALTQLVATCHGSGPAGGCPIITAIARTRDAASDSV</sequence>
<protein>
    <recommendedName>
        <fullName evidence="5">HTH merR-type domain-containing protein</fullName>
    </recommendedName>
</protein>
<dbReference type="InterPro" id="IPR015358">
    <property type="entry name" value="Tscrpt_reg_MerR_DNA-bd"/>
</dbReference>
<dbReference type="AlphaFoldDB" id="A0A6P2DAG7"/>
<keyword evidence="1" id="KW-0805">Transcription regulation</keyword>
<proteinExistence type="predicted"/>
<feature type="domain" description="HTH merR-type" evidence="5">
    <location>
        <begin position="2"/>
        <end position="71"/>
    </location>
</feature>
<dbReference type="PANTHER" id="PTHR30204:SF92">
    <property type="entry name" value="HTH-TYPE TRANSCRIPTIONAL REGULATOR ZNTR"/>
    <property type="match status" value="1"/>
</dbReference>
<dbReference type="GO" id="GO:0003677">
    <property type="term" value="F:DNA binding"/>
    <property type="evidence" value="ECO:0007669"/>
    <property type="project" value="UniProtKB-KW"/>
</dbReference>
<dbReference type="PANTHER" id="PTHR30204">
    <property type="entry name" value="REDOX-CYCLING DRUG-SENSING TRANSCRIPTIONAL ACTIVATOR SOXR"/>
    <property type="match status" value="1"/>
</dbReference>
<dbReference type="RefSeq" id="WP_162671257.1">
    <property type="nucleotide sequence ID" value="NZ_LR593886.1"/>
</dbReference>
<accession>A0A6P2DAG7</accession>